<accession>A0A1W1BFD5</accession>
<dbReference type="Gene3D" id="1.20.1260.10">
    <property type="match status" value="1"/>
</dbReference>
<sequence>MKTLMIKTHEAWLEMLMAGFMSKTQNKQVLFDFSDILFRHFTWLENELIALDVTYNYDRDTIPIKVERLSDLLNNIVKRLDVIDLQLLSSPDKELDARIASDIHYMREVLKNMNDEVVTAFSMERVFPGISLTQEATDALTLFLFEETYKEYELIMIYNYLKAHSNDAYMNRIFQILIDESFFHLKSFGDMGAKMGILAVPRVVMKELYQVEDVVQFLKDGIDEELAAKEECKRLAEAVAKDSSELAKFFDFINHQENYHIALMKDALKHFTGEANG</sequence>
<gene>
    <name evidence="1" type="ORF">MNB_SV-8-882</name>
</gene>
<dbReference type="AlphaFoldDB" id="A0A1W1BFD5"/>
<reference evidence="1" key="1">
    <citation type="submission" date="2016-10" db="EMBL/GenBank/DDBJ databases">
        <authorList>
            <person name="de Groot N.N."/>
        </authorList>
    </citation>
    <scope>NUCLEOTIDE SEQUENCE</scope>
</reference>
<dbReference type="InterPro" id="IPR009078">
    <property type="entry name" value="Ferritin-like_SF"/>
</dbReference>
<organism evidence="1">
    <name type="scientific">hydrothermal vent metagenome</name>
    <dbReference type="NCBI Taxonomy" id="652676"/>
    <lineage>
        <taxon>unclassified sequences</taxon>
        <taxon>metagenomes</taxon>
        <taxon>ecological metagenomes</taxon>
    </lineage>
</organism>
<evidence type="ECO:0000313" key="1">
    <source>
        <dbReference type="EMBL" id="SFV52178.1"/>
    </source>
</evidence>
<protein>
    <submittedName>
        <fullName evidence="1">Uncharacterized protein</fullName>
    </submittedName>
</protein>
<dbReference type="SUPFAM" id="SSF47240">
    <property type="entry name" value="Ferritin-like"/>
    <property type="match status" value="1"/>
</dbReference>
<dbReference type="EMBL" id="FPHD01000018">
    <property type="protein sequence ID" value="SFV52178.1"/>
    <property type="molecule type" value="Genomic_DNA"/>
</dbReference>
<dbReference type="InterPro" id="IPR012347">
    <property type="entry name" value="Ferritin-like"/>
</dbReference>
<name>A0A1W1BFD5_9ZZZZ</name>
<proteinExistence type="predicted"/>